<feature type="compositionally biased region" description="Polar residues" evidence="1">
    <location>
        <begin position="1"/>
        <end position="15"/>
    </location>
</feature>
<proteinExistence type="predicted"/>
<accession>A0A2A4I277</accession>
<evidence type="ECO:0000313" key="3">
    <source>
        <dbReference type="Proteomes" id="UP000218784"/>
    </source>
</evidence>
<evidence type="ECO:0000313" key="2">
    <source>
        <dbReference type="EMBL" id="PCG10289.1"/>
    </source>
</evidence>
<name>A0A2A4I277_9SPHN</name>
<evidence type="ECO:0000256" key="1">
    <source>
        <dbReference type="SAM" id="MobiDB-lite"/>
    </source>
</evidence>
<gene>
    <name evidence="2" type="ORF">COA17_02250</name>
</gene>
<dbReference type="AlphaFoldDB" id="A0A2A4I277"/>
<dbReference type="Proteomes" id="UP000218784">
    <property type="component" value="Unassembled WGS sequence"/>
</dbReference>
<feature type="region of interest" description="Disordered" evidence="1">
    <location>
        <begin position="1"/>
        <end position="23"/>
    </location>
</feature>
<reference evidence="2 3" key="1">
    <citation type="submission" date="2017-09" db="EMBL/GenBank/DDBJ databases">
        <title>Sphingomonas ginsenosidimutans KACC 14949, whole genome shotgun sequence.</title>
        <authorList>
            <person name="Feng G."/>
            <person name="Zhu H."/>
        </authorList>
    </citation>
    <scope>NUCLEOTIDE SEQUENCE [LARGE SCALE GENOMIC DNA]</scope>
    <source>
        <strain evidence="2 3">KACC 14949</strain>
    </source>
</reference>
<protein>
    <submittedName>
        <fullName evidence="2">Uncharacterized protein</fullName>
    </submittedName>
</protein>
<comment type="caution">
    <text evidence="2">The sequence shown here is derived from an EMBL/GenBank/DDBJ whole genome shotgun (WGS) entry which is preliminary data.</text>
</comment>
<dbReference type="EMBL" id="NWVD01000001">
    <property type="protein sequence ID" value="PCG10289.1"/>
    <property type="molecule type" value="Genomic_DNA"/>
</dbReference>
<keyword evidence="3" id="KW-1185">Reference proteome</keyword>
<organism evidence="2 3">
    <name type="scientific">Sphingomonas ginsenosidimutans</name>
    <dbReference type="NCBI Taxonomy" id="862134"/>
    <lineage>
        <taxon>Bacteria</taxon>
        <taxon>Pseudomonadati</taxon>
        <taxon>Pseudomonadota</taxon>
        <taxon>Alphaproteobacteria</taxon>
        <taxon>Sphingomonadales</taxon>
        <taxon>Sphingomonadaceae</taxon>
        <taxon>Sphingomonas</taxon>
    </lineage>
</organism>
<sequence>MAAFAQRTQNDQTMIAQEPAASIGTATQEPDGTIVLSLRATGAAGASGDAVVRYPPNDPNYAAVKKHIGSIPENGSVEVKPFP</sequence>